<evidence type="ECO:0000256" key="8">
    <source>
        <dbReference type="ARBA" id="ARBA00023136"/>
    </source>
</evidence>
<feature type="transmembrane region" description="Helical" evidence="10">
    <location>
        <begin position="353"/>
        <end position="375"/>
    </location>
</feature>
<keyword evidence="7 10" id="KW-1133">Transmembrane helix</keyword>
<gene>
    <name evidence="11" type="ORF">CYLTODRAFT_342705</name>
</gene>
<dbReference type="EMBL" id="KN880437">
    <property type="protein sequence ID" value="KIY73236.1"/>
    <property type="molecule type" value="Genomic_DNA"/>
</dbReference>
<keyword evidence="12" id="KW-1185">Reference proteome</keyword>
<keyword evidence="4 11" id="KW-0808">Transferase</keyword>
<keyword evidence="3 10" id="KW-0328">Glycosyltransferase</keyword>
<accession>A0A0D7BUF9</accession>
<dbReference type="EC" id="2.4.1.-" evidence="10"/>
<evidence type="ECO:0000256" key="3">
    <source>
        <dbReference type="ARBA" id="ARBA00022676"/>
    </source>
</evidence>
<evidence type="ECO:0000256" key="7">
    <source>
        <dbReference type="ARBA" id="ARBA00022989"/>
    </source>
</evidence>
<dbReference type="Proteomes" id="UP000054007">
    <property type="component" value="Unassembled WGS sequence"/>
</dbReference>
<dbReference type="GO" id="GO:0000026">
    <property type="term" value="F:alpha-1,2-mannosyltransferase activity"/>
    <property type="evidence" value="ECO:0007669"/>
    <property type="project" value="TreeGrafter"/>
</dbReference>
<dbReference type="PANTHER" id="PTHR22760">
    <property type="entry name" value="GLYCOSYLTRANSFERASE"/>
    <property type="match status" value="1"/>
</dbReference>
<dbReference type="GO" id="GO:0005789">
    <property type="term" value="C:endoplasmic reticulum membrane"/>
    <property type="evidence" value="ECO:0007669"/>
    <property type="project" value="UniProtKB-SubCell"/>
</dbReference>
<feature type="transmembrane region" description="Helical" evidence="10">
    <location>
        <begin position="266"/>
        <end position="286"/>
    </location>
</feature>
<proteinExistence type="inferred from homology"/>
<reference evidence="11 12" key="1">
    <citation type="journal article" date="2015" name="Fungal Genet. Biol.">
        <title>Evolution of novel wood decay mechanisms in Agaricales revealed by the genome sequences of Fistulina hepatica and Cylindrobasidium torrendii.</title>
        <authorList>
            <person name="Floudas D."/>
            <person name="Held B.W."/>
            <person name="Riley R."/>
            <person name="Nagy L.G."/>
            <person name="Koehler G."/>
            <person name="Ransdell A.S."/>
            <person name="Younus H."/>
            <person name="Chow J."/>
            <person name="Chiniquy J."/>
            <person name="Lipzen A."/>
            <person name="Tritt A."/>
            <person name="Sun H."/>
            <person name="Haridas S."/>
            <person name="LaButti K."/>
            <person name="Ohm R.A."/>
            <person name="Kues U."/>
            <person name="Blanchette R.A."/>
            <person name="Grigoriev I.V."/>
            <person name="Minto R.E."/>
            <person name="Hibbett D.S."/>
        </authorList>
    </citation>
    <scope>NUCLEOTIDE SEQUENCE [LARGE SCALE GENOMIC DNA]</scope>
    <source>
        <strain evidence="11 12">FP15055 ss-10</strain>
    </source>
</reference>
<name>A0A0D7BUF9_9AGAR</name>
<keyword evidence="8 10" id="KW-0472">Membrane</keyword>
<dbReference type="PANTHER" id="PTHR22760:SF4">
    <property type="entry name" value="GPI MANNOSYLTRANSFERASE 3"/>
    <property type="match status" value="1"/>
</dbReference>
<dbReference type="GO" id="GO:0006506">
    <property type="term" value="P:GPI anchor biosynthetic process"/>
    <property type="evidence" value="ECO:0007669"/>
    <property type="project" value="TreeGrafter"/>
</dbReference>
<dbReference type="STRING" id="1314674.A0A0D7BUF9"/>
<dbReference type="InterPro" id="IPR005599">
    <property type="entry name" value="GPI_mannosylTrfase"/>
</dbReference>
<comment type="subcellular location">
    <subcellularLocation>
        <location evidence="1 10">Endoplasmic reticulum membrane</location>
        <topology evidence="1 10">Multi-pass membrane protein</topology>
    </subcellularLocation>
</comment>
<comment type="similarity">
    <text evidence="2">Belongs to the glycosyltransferase 22 family. PIGB subfamily.</text>
</comment>
<comment type="function">
    <text evidence="9">Mannosyltransferase involved in glycosylphosphatidylinositol-anchor biosynthesis. Transfers the third mannose to Man2-GlcN-acyl-PI during GPI precursor assembly.</text>
</comment>
<evidence type="ECO:0000256" key="2">
    <source>
        <dbReference type="ARBA" id="ARBA00006065"/>
    </source>
</evidence>
<evidence type="ECO:0000256" key="1">
    <source>
        <dbReference type="ARBA" id="ARBA00004477"/>
    </source>
</evidence>
<feature type="transmembrane region" description="Helical" evidence="10">
    <location>
        <begin position="210"/>
        <end position="231"/>
    </location>
</feature>
<evidence type="ECO:0000256" key="9">
    <source>
        <dbReference type="ARBA" id="ARBA00024708"/>
    </source>
</evidence>
<keyword evidence="5 10" id="KW-0812">Transmembrane</keyword>
<feature type="transmembrane region" description="Helical" evidence="10">
    <location>
        <begin position="169"/>
        <end position="190"/>
    </location>
</feature>
<feature type="transmembrane region" description="Helical" evidence="10">
    <location>
        <begin position="236"/>
        <end position="254"/>
    </location>
</feature>
<keyword evidence="6 10" id="KW-0256">Endoplasmic reticulum</keyword>
<protein>
    <recommendedName>
        <fullName evidence="10">Mannosyltransferase</fullName>
        <ecNumber evidence="10">2.4.1.-</ecNumber>
    </recommendedName>
</protein>
<evidence type="ECO:0000313" key="11">
    <source>
        <dbReference type="EMBL" id="KIY73236.1"/>
    </source>
</evidence>
<dbReference type="Pfam" id="PF03901">
    <property type="entry name" value="Glyco_transf_22"/>
    <property type="match status" value="1"/>
</dbReference>
<evidence type="ECO:0000256" key="6">
    <source>
        <dbReference type="ARBA" id="ARBA00022824"/>
    </source>
</evidence>
<organism evidence="11 12">
    <name type="scientific">Cylindrobasidium torrendii FP15055 ss-10</name>
    <dbReference type="NCBI Taxonomy" id="1314674"/>
    <lineage>
        <taxon>Eukaryota</taxon>
        <taxon>Fungi</taxon>
        <taxon>Dikarya</taxon>
        <taxon>Basidiomycota</taxon>
        <taxon>Agaricomycotina</taxon>
        <taxon>Agaricomycetes</taxon>
        <taxon>Agaricomycetidae</taxon>
        <taxon>Agaricales</taxon>
        <taxon>Marasmiineae</taxon>
        <taxon>Physalacriaceae</taxon>
        <taxon>Cylindrobasidium</taxon>
    </lineage>
</organism>
<dbReference type="AlphaFoldDB" id="A0A0D7BUF9"/>
<evidence type="ECO:0000256" key="4">
    <source>
        <dbReference type="ARBA" id="ARBA00022679"/>
    </source>
</evidence>
<evidence type="ECO:0000256" key="5">
    <source>
        <dbReference type="ARBA" id="ARBA00022692"/>
    </source>
</evidence>
<sequence>MLPREVLYAVALRVGIALGTRTFFQPDEYFQSLEPAHHAVFGYGHLTWEWLSPSPIRSFLYPALNVPIYLFLKITRLHSLFPSLVVLCPKLLHGFLAAGTDVGLYMLTRRTLGKKHTQTSLFLSFTSFFHALSLSRSLSNSLETSLSTLAFAYYPWNGRLEQKGSRIGASLLFAALACAIRPTSALIWLFLFGRAVILSLPEAGPVGETIVTATCLGIMTVLSTVIVDLVYYGRIVFTPVSFLTTNLSGVSLFYGNNPWHYYITQALPILCTTTLPFVLHAMWFNLQSRKSPVETRTMAHAILWVITVYSCLGHKEWRFIHSILPLMHVLAAQSLLKLSVFGPEEKQRFRRILGIRAAYFYLILAQVPVAVYIVFGYCSSPISVTTYIRNIPPHEASVGILMPCHSIPGQAYIHRSDMELWALGCEPPLQYVGQNLTTYRSQTSVFFANPVKYIQQTFPPSVNPSFPISAFPATKPGTVLRTQEVYPWVHEWPRHLVFFGALLDAPNVRHMLAGLGYSEVWHAGRWWEGDGDERKGGVRVWKWMA</sequence>
<dbReference type="OrthoDB" id="416834at2759"/>
<evidence type="ECO:0000313" key="12">
    <source>
        <dbReference type="Proteomes" id="UP000054007"/>
    </source>
</evidence>
<evidence type="ECO:0000256" key="10">
    <source>
        <dbReference type="RuleBase" id="RU363075"/>
    </source>
</evidence>